<gene>
    <name evidence="1" type="ORF">ACFSYH_01815</name>
</gene>
<evidence type="ECO:0000313" key="1">
    <source>
        <dbReference type="EMBL" id="MFD2839307.1"/>
    </source>
</evidence>
<dbReference type="RefSeq" id="WP_377464761.1">
    <property type="nucleotide sequence ID" value="NZ_JBHUOP010000001.1"/>
</dbReference>
<sequence length="193" mass="20237">MTFTDQRSALNASLDRAGYYPALVSSVVQTALAGDSIAAHYVHVETTFAGPEVRRHVTVLVLTERRLIIAHVDDHAGDGQRGEPQSMAAATTESVVLSAVRSVVLTHAVANPENYHAGDAPLEVSLAIGWGAVSRIDLEPAACGDPHCEADHGLTGQLTSDDVMLRVSAEAEGTQAVNDLVSFAQALTAVTGR</sequence>
<protein>
    <submittedName>
        <fullName evidence="1">DUF5998 family protein</fullName>
    </submittedName>
</protein>
<name>A0ABW5XBQ9_9MICO</name>
<accession>A0ABW5XBQ9</accession>
<dbReference type="EMBL" id="JBHUOP010000001">
    <property type="protein sequence ID" value="MFD2839307.1"/>
    <property type="molecule type" value="Genomic_DNA"/>
</dbReference>
<dbReference type="Proteomes" id="UP001597391">
    <property type="component" value="Unassembled WGS sequence"/>
</dbReference>
<dbReference type="InterPro" id="IPR046040">
    <property type="entry name" value="DUF5998"/>
</dbReference>
<organism evidence="1 2">
    <name type="scientific">Populibacterium corticicola</name>
    <dbReference type="NCBI Taxonomy" id="1812826"/>
    <lineage>
        <taxon>Bacteria</taxon>
        <taxon>Bacillati</taxon>
        <taxon>Actinomycetota</taxon>
        <taxon>Actinomycetes</taxon>
        <taxon>Micrococcales</taxon>
        <taxon>Jonesiaceae</taxon>
        <taxon>Populibacterium</taxon>
    </lineage>
</organism>
<reference evidence="2" key="1">
    <citation type="journal article" date="2019" name="Int. J. Syst. Evol. Microbiol.">
        <title>The Global Catalogue of Microorganisms (GCM) 10K type strain sequencing project: providing services to taxonomists for standard genome sequencing and annotation.</title>
        <authorList>
            <consortium name="The Broad Institute Genomics Platform"/>
            <consortium name="The Broad Institute Genome Sequencing Center for Infectious Disease"/>
            <person name="Wu L."/>
            <person name="Ma J."/>
        </authorList>
    </citation>
    <scope>NUCLEOTIDE SEQUENCE [LARGE SCALE GENOMIC DNA]</scope>
    <source>
        <strain evidence="2">KCTC 33576</strain>
    </source>
</reference>
<evidence type="ECO:0000313" key="2">
    <source>
        <dbReference type="Proteomes" id="UP001597391"/>
    </source>
</evidence>
<keyword evidence="2" id="KW-1185">Reference proteome</keyword>
<comment type="caution">
    <text evidence="1">The sequence shown here is derived from an EMBL/GenBank/DDBJ whole genome shotgun (WGS) entry which is preliminary data.</text>
</comment>
<dbReference type="Pfam" id="PF19461">
    <property type="entry name" value="DUF5998"/>
    <property type="match status" value="1"/>
</dbReference>
<proteinExistence type="predicted"/>